<feature type="transmembrane region" description="Helical" evidence="7">
    <location>
        <begin position="21"/>
        <end position="42"/>
    </location>
</feature>
<evidence type="ECO:0000313" key="11">
    <source>
        <dbReference type="Proteomes" id="UP001161325"/>
    </source>
</evidence>
<feature type="transmembrane region" description="Helical" evidence="7">
    <location>
        <begin position="286"/>
        <end position="313"/>
    </location>
</feature>
<dbReference type="InterPro" id="IPR050250">
    <property type="entry name" value="Macrolide_Exporter_MacB"/>
</dbReference>
<organism evidence="10 11">
    <name type="scientific">Roseisolibacter agri</name>
    <dbReference type="NCBI Taxonomy" id="2014610"/>
    <lineage>
        <taxon>Bacteria</taxon>
        <taxon>Pseudomonadati</taxon>
        <taxon>Gemmatimonadota</taxon>
        <taxon>Gemmatimonadia</taxon>
        <taxon>Gemmatimonadales</taxon>
        <taxon>Gemmatimonadaceae</taxon>
        <taxon>Roseisolibacter</taxon>
    </lineage>
</organism>
<comment type="caution">
    <text evidence="10">The sequence shown here is derived from an EMBL/GenBank/DDBJ whole genome shotgun (WGS) entry which is preliminary data.</text>
</comment>
<evidence type="ECO:0000256" key="7">
    <source>
        <dbReference type="SAM" id="Phobius"/>
    </source>
</evidence>
<evidence type="ECO:0008006" key="12">
    <source>
        <dbReference type="Google" id="ProtNLM"/>
    </source>
</evidence>
<protein>
    <recommendedName>
        <fullName evidence="12">Macrolide export ATP-binding/permease protein MacB</fullName>
    </recommendedName>
</protein>
<dbReference type="GO" id="GO:0005886">
    <property type="term" value="C:plasma membrane"/>
    <property type="evidence" value="ECO:0007669"/>
    <property type="project" value="UniProtKB-SubCell"/>
</dbReference>
<dbReference type="RefSeq" id="WP_284350745.1">
    <property type="nucleotide sequence ID" value="NZ_BRXS01000004.1"/>
</dbReference>
<evidence type="ECO:0000256" key="3">
    <source>
        <dbReference type="ARBA" id="ARBA00022692"/>
    </source>
</evidence>
<evidence type="ECO:0000256" key="6">
    <source>
        <dbReference type="ARBA" id="ARBA00038076"/>
    </source>
</evidence>
<evidence type="ECO:0000256" key="2">
    <source>
        <dbReference type="ARBA" id="ARBA00022475"/>
    </source>
</evidence>
<keyword evidence="3 7" id="KW-0812">Transmembrane</keyword>
<feature type="domain" description="MacB-like periplasmic core" evidence="9">
    <location>
        <begin position="21"/>
        <end position="251"/>
    </location>
</feature>
<evidence type="ECO:0000259" key="9">
    <source>
        <dbReference type="Pfam" id="PF12704"/>
    </source>
</evidence>
<name>A0AA37Q7U8_9BACT</name>
<evidence type="ECO:0000256" key="4">
    <source>
        <dbReference type="ARBA" id="ARBA00022989"/>
    </source>
</evidence>
<dbReference type="InterPro" id="IPR003838">
    <property type="entry name" value="ABC3_permease_C"/>
</dbReference>
<feature type="transmembrane region" description="Helical" evidence="7">
    <location>
        <begin position="377"/>
        <end position="396"/>
    </location>
</feature>
<dbReference type="PANTHER" id="PTHR30572">
    <property type="entry name" value="MEMBRANE COMPONENT OF TRANSPORTER-RELATED"/>
    <property type="match status" value="1"/>
</dbReference>
<evidence type="ECO:0000256" key="1">
    <source>
        <dbReference type="ARBA" id="ARBA00004651"/>
    </source>
</evidence>
<accession>A0AA37Q7U8</accession>
<dbReference type="Pfam" id="PF02687">
    <property type="entry name" value="FtsX"/>
    <property type="match status" value="1"/>
</dbReference>
<evidence type="ECO:0000313" key="10">
    <source>
        <dbReference type="EMBL" id="GLC26287.1"/>
    </source>
</evidence>
<gene>
    <name evidence="10" type="ORF">rosag_28000</name>
</gene>
<keyword evidence="4 7" id="KW-1133">Transmembrane helix</keyword>
<keyword evidence="2" id="KW-1003">Cell membrane</keyword>
<comment type="subcellular location">
    <subcellularLocation>
        <location evidence="1">Cell membrane</location>
        <topology evidence="1">Multi-pass membrane protein</topology>
    </subcellularLocation>
</comment>
<dbReference type="Proteomes" id="UP001161325">
    <property type="component" value="Unassembled WGS sequence"/>
</dbReference>
<keyword evidence="11" id="KW-1185">Reference proteome</keyword>
<evidence type="ECO:0000256" key="5">
    <source>
        <dbReference type="ARBA" id="ARBA00023136"/>
    </source>
</evidence>
<keyword evidence="5 7" id="KW-0472">Membrane</keyword>
<dbReference type="InterPro" id="IPR025857">
    <property type="entry name" value="MacB_PCD"/>
</dbReference>
<proteinExistence type="inferred from homology"/>
<reference evidence="10" key="1">
    <citation type="submission" date="2022-08" db="EMBL/GenBank/DDBJ databases">
        <title>Draft genome sequencing of Roseisolibacter agri AW1220.</title>
        <authorList>
            <person name="Tobiishi Y."/>
            <person name="Tonouchi A."/>
        </authorList>
    </citation>
    <scope>NUCLEOTIDE SEQUENCE</scope>
    <source>
        <strain evidence="10">AW1220</strain>
    </source>
</reference>
<feature type="domain" description="ABC3 transporter permease C-terminal" evidence="8">
    <location>
        <begin position="293"/>
        <end position="406"/>
    </location>
</feature>
<sequence>MPLLEAVRLALQQIRVQKLKSFFTVLGVLIGVMFLIAVISIVQGMSNYMENDFAGKLIGGNTFTVRRFNFIGGDYSEEEWRRIQRRPRIYPADVKIMRDALPPGTQTAIHSEDRPYAVTPYARRRQVNAVATDGDYFRIKKYDLSSGRAFTPQEAELGSSVVVIGDEVARDFFPNLDPLGREIRIGGLPYTVIGVIEKQGNVFGFSLDRLAIAPFNSALRRVTNPRGDVDGLIVQAPTREMLEDLQEVVREAMRARRHLGPGQEDNFSFETSDSALQFFDELKGKMLMFGTALPAIGLIVGSMVIMNIMLVAVAERTREIGIRKALGARRKDILRQFLVESATLSLVGAAIGIALGLGAAKLLAMAFPFLPAGVAPWSIAVALVVGAGVGIVSGAYPASRAARLDPITALRSE</sequence>
<dbReference type="PANTHER" id="PTHR30572:SF4">
    <property type="entry name" value="ABC TRANSPORTER PERMEASE YTRF"/>
    <property type="match status" value="1"/>
</dbReference>
<dbReference type="AlphaFoldDB" id="A0AA37Q7U8"/>
<dbReference type="Pfam" id="PF12704">
    <property type="entry name" value="MacB_PCD"/>
    <property type="match status" value="1"/>
</dbReference>
<dbReference type="EMBL" id="BRXS01000004">
    <property type="protein sequence ID" value="GLC26287.1"/>
    <property type="molecule type" value="Genomic_DNA"/>
</dbReference>
<comment type="similarity">
    <text evidence="6">Belongs to the ABC-4 integral membrane protein family.</text>
</comment>
<evidence type="ECO:0000259" key="8">
    <source>
        <dbReference type="Pfam" id="PF02687"/>
    </source>
</evidence>
<feature type="transmembrane region" description="Helical" evidence="7">
    <location>
        <begin position="333"/>
        <end position="357"/>
    </location>
</feature>
<dbReference type="GO" id="GO:0022857">
    <property type="term" value="F:transmembrane transporter activity"/>
    <property type="evidence" value="ECO:0007669"/>
    <property type="project" value="TreeGrafter"/>
</dbReference>